<gene>
    <name evidence="9" type="ORF">SAMN05421803_10965</name>
</gene>
<keyword evidence="4 6" id="KW-0472">Membrane</keyword>
<evidence type="ECO:0000256" key="2">
    <source>
        <dbReference type="ARBA" id="ARBA00022692"/>
    </source>
</evidence>
<dbReference type="InterPro" id="IPR027417">
    <property type="entry name" value="P-loop_NTPase"/>
</dbReference>
<comment type="subcellular location">
    <subcellularLocation>
        <location evidence="1">Cell membrane</location>
        <topology evidence="1">Multi-pass membrane protein</topology>
    </subcellularLocation>
</comment>
<evidence type="ECO:0000259" key="7">
    <source>
        <dbReference type="PROSITE" id="PS50893"/>
    </source>
</evidence>
<keyword evidence="3 6" id="KW-1133">Transmembrane helix</keyword>
<feature type="transmembrane region" description="Helical" evidence="6">
    <location>
        <begin position="92"/>
        <end position="111"/>
    </location>
</feature>
<feature type="domain" description="ABC transmembrane type-1" evidence="8">
    <location>
        <begin position="56"/>
        <end position="337"/>
    </location>
</feature>
<feature type="compositionally biased region" description="Gly residues" evidence="5">
    <location>
        <begin position="661"/>
        <end position="670"/>
    </location>
</feature>
<dbReference type="Gene3D" id="3.40.50.300">
    <property type="entry name" value="P-loop containing nucleotide triphosphate hydrolases"/>
    <property type="match status" value="1"/>
</dbReference>
<dbReference type="PROSITE" id="PS50893">
    <property type="entry name" value="ABC_TRANSPORTER_2"/>
    <property type="match status" value="1"/>
</dbReference>
<dbReference type="GO" id="GO:0005524">
    <property type="term" value="F:ATP binding"/>
    <property type="evidence" value="ECO:0007669"/>
    <property type="project" value="InterPro"/>
</dbReference>
<feature type="compositionally biased region" description="Basic and acidic residues" evidence="5">
    <location>
        <begin position="587"/>
        <end position="596"/>
    </location>
</feature>
<dbReference type="InterPro" id="IPR036640">
    <property type="entry name" value="ABC1_TM_sf"/>
</dbReference>
<dbReference type="SUPFAM" id="SSF52540">
    <property type="entry name" value="P-loop containing nucleoside triphosphate hydrolases"/>
    <property type="match status" value="1"/>
</dbReference>
<keyword evidence="2 6" id="KW-0812">Transmembrane</keyword>
<proteinExistence type="predicted"/>
<keyword evidence="10" id="KW-1185">Reference proteome</keyword>
<sequence length="737" mass="76177">MAETDVPSSRPPMSGTPGRPLPEADRPSPAHVGVPDTRGPVRFLWWLVRAQPRRVALGSFWGIAWMTGVLVPPYLLSRAVDEGLRAGDRDALLGWTGTFAGVLALTALASIMRHRTMTMVRAHASLHCTRTLARHAVRAGTPLARGSSSGDLSVVQSADVGRIGQILTLFGPGVGSVLGCVAVVVVLWGFAPVLALVVVLGLPVTALVLAPLLRRMHTRQNTYRDREGEVTTLAADIVSGLRVLCGIGGKERFARRYRERSGELVRDGYRLGSVTSWFEEVSQCAPLVFTAVVTWIAARLAVAGELTAGETVAVYGYVAALIVPVAFLVEAATDFSRGHVSLLRLLALLRVEPERHGGGEAPPPTGPGDLADPESGARVATGALTVLVATDPAAAALVADRLGGRVGSAVTWGGTALREVDPAVVRARILVSDNDAHLFAGTLREVVDVRGERSGVEVDLALRTAAAADVAEALPEGLDARVESQGRDLSGGQRQRIRLARAVLADPEVLILVEPTSAVDAHTEAAIAERLRTERRGGTTLVVTASPLVADRADRVLFLVGGRVAAEGTHAELVAERADYRALVLRGADEGGERTPQRPGTGTGGPGGGHAAGAVETAPHRERPAETAGRDIGQDEPGGTPTAGNAETAQSEWRTPQRPGTGTGGPGGRDGAAAAAGAGRGGRPPAGEHRRGGPGTVPGGDLPPGDRTAGGAGTGGQDGRGDGRRGDGAGTEERGGR</sequence>
<dbReference type="EMBL" id="FQZK01000009">
    <property type="protein sequence ID" value="SHJ74875.1"/>
    <property type="molecule type" value="Genomic_DNA"/>
</dbReference>
<dbReference type="InterPro" id="IPR017871">
    <property type="entry name" value="ABC_transporter-like_CS"/>
</dbReference>
<dbReference type="CDD" id="cd07346">
    <property type="entry name" value="ABC_6TM_exporters"/>
    <property type="match status" value="1"/>
</dbReference>
<evidence type="ECO:0000313" key="9">
    <source>
        <dbReference type="EMBL" id="SHJ74875.1"/>
    </source>
</evidence>
<evidence type="ECO:0000256" key="5">
    <source>
        <dbReference type="SAM" id="MobiDB-lite"/>
    </source>
</evidence>
<dbReference type="Pfam" id="PF00005">
    <property type="entry name" value="ABC_tran"/>
    <property type="match status" value="1"/>
</dbReference>
<dbReference type="PANTHER" id="PTHR43394:SF1">
    <property type="entry name" value="ATP-BINDING CASSETTE SUB-FAMILY B MEMBER 10, MITOCHONDRIAL"/>
    <property type="match status" value="1"/>
</dbReference>
<feature type="transmembrane region" description="Helical" evidence="6">
    <location>
        <begin position="194"/>
        <end position="213"/>
    </location>
</feature>
<reference evidence="9 10" key="1">
    <citation type="submission" date="2016-11" db="EMBL/GenBank/DDBJ databases">
        <authorList>
            <person name="Jaros S."/>
            <person name="Januszkiewicz K."/>
            <person name="Wedrychowicz H."/>
        </authorList>
    </citation>
    <scope>NUCLEOTIDE SEQUENCE [LARGE SCALE GENOMIC DNA]</scope>
    <source>
        <strain evidence="9 10">CGMCC 4.5723</strain>
    </source>
</reference>
<name>A0A1M6LUQ3_9ACTN</name>
<evidence type="ECO:0000256" key="3">
    <source>
        <dbReference type="ARBA" id="ARBA00022989"/>
    </source>
</evidence>
<protein>
    <submittedName>
        <fullName evidence="9">ABC-type multidrug transport system, ATPase and permease component</fullName>
    </submittedName>
</protein>
<feature type="compositionally biased region" description="Basic and acidic residues" evidence="5">
    <location>
        <begin position="618"/>
        <end position="633"/>
    </location>
</feature>
<dbReference type="Proteomes" id="UP000184452">
    <property type="component" value="Unassembled WGS sequence"/>
</dbReference>
<evidence type="ECO:0000256" key="4">
    <source>
        <dbReference type="ARBA" id="ARBA00023136"/>
    </source>
</evidence>
<dbReference type="Pfam" id="PF00664">
    <property type="entry name" value="ABC_membrane"/>
    <property type="match status" value="1"/>
</dbReference>
<evidence type="ECO:0000256" key="1">
    <source>
        <dbReference type="ARBA" id="ARBA00004651"/>
    </source>
</evidence>
<feature type="compositionally biased region" description="Polar residues" evidence="5">
    <location>
        <begin position="642"/>
        <end position="653"/>
    </location>
</feature>
<dbReference type="Gene3D" id="1.20.1560.10">
    <property type="entry name" value="ABC transporter type 1, transmembrane domain"/>
    <property type="match status" value="1"/>
</dbReference>
<evidence type="ECO:0000259" key="8">
    <source>
        <dbReference type="PROSITE" id="PS50929"/>
    </source>
</evidence>
<feature type="transmembrane region" description="Helical" evidence="6">
    <location>
        <begin position="166"/>
        <end position="188"/>
    </location>
</feature>
<evidence type="ECO:0000313" key="10">
    <source>
        <dbReference type="Proteomes" id="UP000184452"/>
    </source>
</evidence>
<dbReference type="AlphaFoldDB" id="A0A1M6LUQ3"/>
<dbReference type="GO" id="GO:0005886">
    <property type="term" value="C:plasma membrane"/>
    <property type="evidence" value="ECO:0007669"/>
    <property type="project" value="UniProtKB-SubCell"/>
</dbReference>
<accession>A0A1M6LUQ3</accession>
<feature type="compositionally biased region" description="Gly residues" evidence="5">
    <location>
        <begin position="601"/>
        <end position="611"/>
    </location>
</feature>
<dbReference type="InterPro" id="IPR039421">
    <property type="entry name" value="Type_1_exporter"/>
</dbReference>
<dbReference type="PROSITE" id="PS00211">
    <property type="entry name" value="ABC_TRANSPORTER_1"/>
    <property type="match status" value="1"/>
</dbReference>
<organism evidence="9 10">
    <name type="scientific">Nocardiopsis flavescens</name>
    <dbReference type="NCBI Taxonomy" id="758803"/>
    <lineage>
        <taxon>Bacteria</taxon>
        <taxon>Bacillati</taxon>
        <taxon>Actinomycetota</taxon>
        <taxon>Actinomycetes</taxon>
        <taxon>Streptosporangiales</taxon>
        <taxon>Nocardiopsidaceae</taxon>
        <taxon>Nocardiopsis</taxon>
    </lineage>
</organism>
<feature type="transmembrane region" description="Helical" evidence="6">
    <location>
        <begin position="55"/>
        <end position="76"/>
    </location>
</feature>
<feature type="transmembrane region" description="Helical" evidence="6">
    <location>
        <begin position="314"/>
        <end position="335"/>
    </location>
</feature>
<dbReference type="PROSITE" id="PS50929">
    <property type="entry name" value="ABC_TM1F"/>
    <property type="match status" value="1"/>
</dbReference>
<feature type="compositionally biased region" description="Basic and acidic residues" evidence="5">
    <location>
        <begin position="719"/>
        <end position="737"/>
    </location>
</feature>
<feature type="compositionally biased region" description="Gly residues" evidence="5">
    <location>
        <begin position="708"/>
        <end position="718"/>
    </location>
</feature>
<feature type="domain" description="ABC transporter" evidence="7">
    <location>
        <begin position="312"/>
        <end position="586"/>
    </location>
</feature>
<feature type="region of interest" description="Disordered" evidence="5">
    <location>
        <begin position="587"/>
        <end position="737"/>
    </location>
</feature>
<dbReference type="GO" id="GO:0016887">
    <property type="term" value="F:ATP hydrolysis activity"/>
    <property type="evidence" value="ECO:0007669"/>
    <property type="project" value="InterPro"/>
</dbReference>
<dbReference type="SUPFAM" id="SSF90123">
    <property type="entry name" value="ABC transporter transmembrane region"/>
    <property type="match status" value="1"/>
</dbReference>
<evidence type="ECO:0000256" key="6">
    <source>
        <dbReference type="SAM" id="Phobius"/>
    </source>
</evidence>
<dbReference type="InterPro" id="IPR003439">
    <property type="entry name" value="ABC_transporter-like_ATP-bd"/>
</dbReference>
<dbReference type="PANTHER" id="PTHR43394">
    <property type="entry name" value="ATP-DEPENDENT PERMEASE MDL1, MITOCHONDRIAL"/>
    <property type="match status" value="1"/>
</dbReference>
<dbReference type="InterPro" id="IPR011527">
    <property type="entry name" value="ABC1_TM_dom"/>
</dbReference>
<feature type="region of interest" description="Disordered" evidence="5">
    <location>
        <begin position="1"/>
        <end position="34"/>
    </location>
</feature>
<dbReference type="STRING" id="758803.SAMN05421803_10965"/>
<dbReference type="GO" id="GO:0015421">
    <property type="term" value="F:ABC-type oligopeptide transporter activity"/>
    <property type="evidence" value="ECO:0007669"/>
    <property type="project" value="TreeGrafter"/>
</dbReference>